<proteinExistence type="predicted"/>
<accession>A0A975BX04</accession>
<organism evidence="4 5">
    <name type="scientific">Desulfonema magnum</name>
    <dbReference type="NCBI Taxonomy" id="45655"/>
    <lineage>
        <taxon>Bacteria</taxon>
        <taxon>Pseudomonadati</taxon>
        <taxon>Thermodesulfobacteriota</taxon>
        <taxon>Desulfobacteria</taxon>
        <taxon>Desulfobacterales</taxon>
        <taxon>Desulfococcaceae</taxon>
        <taxon>Desulfonema</taxon>
    </lineage>
</organism>
<evidence type="ECO:0000313" key="5">
    <source>
        <dbReference type="Proteomes" id="UP000663722"/>
    </source>
</evidence>
<evidence type="ECO:0000313" key="4">
    <source>
        <dbReference type="EMBL" id="QTA93077.1"/>
    </source>
</evidence>
<name>A0A975BX04_9BACT</name>
<dbReference type="KEGG" id="dmm:dnm_060090"/>
<dbReference type="KEGG" id="dmm:dnm_066630"/>
<protein>
    <submittedName>
        <fullName evidence="4">Uncharacterized protein</fullName>
    </submittedName>
</protein>
<sequence>MVISQFFRISRNIIQNSGYAEKSESGRRKGFGNIIREHFHLPFLF</sequence>
<dbReference type="Proteomes" id="UP000663722">
    <property type="component" value="Chromosome"/>
</dbReference>
<reference evidence="4" key="1">
    <citation type="journal article" date="2021" name="Microb. Physiol.">
        <title>Proteogenomic Insights into the Physiology of Marine, Sulfate-Reducing, Filamentous Desulfonema limicola and Desulfonema magnum.</title>
        <authorList>
            <person name="Schnaars V."/>
            <person name="Wohlbrand L."/>
            <person name="Scheve S."/>
            <person name="Hinrichs C."/>
            <person name="Reinhardt R."/>
            <person name="Rabus R."/>
        </authorList>
    </citation>
    <scope>NUCLEOTIDE SEQUENCE</scope>
    <source>
        <strain evidence="4">4be13</strain>
    </source>
</reference>
<dbReference type="EMBL" id="CP061800">
    <property type="protein sequence ID" value="QTA89950.1"/>
    <property type="molecule type" value="Genomic_DNA"/>
</dbReference>
<keyword evidence="5" id="KW-1185">Reference proteome</keyword>
<evidence type="ECO:0000313" key="1">
    <source>
        <dbReference type="EMBL" id="QTA85826.1"/>
    </source>
</evidence>
<dbReference type="EMBL" id="CP061800">
    <property type="protein sequence ID" value="QTA93077.1"/>
    <property type="molecule type" value="Genomic_DNA"/>
</dbReference>
<evidence type="ECO:0000313" key="2">
    <source>
        <dbReference type="EMBL" id="QTA89950.1"/>
    </source>
</evidence>
<evidence type="ECO:0000313" key="3">
    <source>
        <dbReference type="EMBL" id="QTA90602.1"/>
    </source>
</evidence>
<dbReference type="KEGG" id="dmm:dnm_091740"/>
<gene>
    <name evidence="1" type="ORF">dnm_018410</name>
    <name evidence="2" type="ORF">dnm_060090</name>
    <name evidence="3" type="ORF">dnm_066630</name>
    <name evidence="4" type="ORF">dnm_091740</name>
</gene>
<dbReference type="KEGG" id="dmm:dnm_018410"/>
<dbReference type="EMBL" id="CP061800">
    <property type="protein sequence ID" value="QTA85826.1"/>
    <property type="molecule type" value="Genomic_DNA"/>
</dbReference>
<dbReference type="EMBL" id="CP061800">
    <property type="protein sequence ID" value="QTA90602.1"/>
    <property type="molecule type" value="Genomic_DNA"/>
</dbReference>
<dbReference type="AlphaFoldDB" id="A0A975BX04"/>